<keyword evidence="1" id="KW-0812">Transmembrane</keyword>
<protein>
    <submittedName>
        <fullName evidence="2">Uncharacterized protein</fullName>
    </submittedName>
</protein>
<evidence type="ECO:0000256" key="1">
    <source>
        <dbReference type="SAM" id="Phobius"/>
    </source>
</evidence>
<feature type="transmembrane region" description="Helical" evidence="1">
    <location>
        <begin position="12"/>
        <end position="30"/>
    </location>
</feature>
<keyword evidence="1" id="KW-1133">Transmembrane helix</keyword>
<name>A0A100WIJ3_MYCCR</name>
<dbReference type="STRING" id="228230.RMCC_5509"/>
<dbReference type="Proteomes" id="UP000069443">
    <property type="component" value="Unassembled WGS sequence"/>
</dbReference>
<evidence type="ECO:0000313" key="3">
    <source>
        <dbReference type="Proteomes" id="UP000069443"/>
    </source>
</evidence>
<reference evidence="3" key="1">
    <citation type="journal article" date="2016" name="Genome Announc.">
        <title>Draft Genome Sequences of Five Rapidly Growing Mycobacterium Species, M. thermoresistibile, M. fortuitum subsp. acetamidolyticum, M. canariasense, M. brisbanense, and M. novocastrense.</title>
        <authorList>
            <person name="Katahira K."/>
            <person name="Ogura Y."/>
            <person name="Gotoh Y."/>
            <person name="Hayashi T."/>
        </authorList>
    </citation>
    <scope>NUCLEOTIDE SEQUENCE [LARGE SCALE GENOMIC DNA]</scope>
    <source>
        <strain evidence="3">JCM15298</strain>
    </source>
</reference>
<feature type="transmembrane region" description="Helical" evidence="1">
    <location>
        <begin position="50"/>
        <end position="70"/>
    </location>
</feature>
<dbReference type="AlphaFoldDB" id="A0A100WIJ3"/>
<sequence>MIKSVMSALFRVSVVVFLVGGAVVVALQAAGLVLGSGDFINAISDNVAPWAYGAAGVAGLLAFAMSYFPHGDDNGATERRSSDPVHEHA</sequence>
<proteinExistence type="predicted"/>
<gene>
    <name evidence="2" type="ORF">RMCC_5509</name>
</gene>
<keyword evidence="1" id="KW-0472">Membrane</keyword>
<keyword evidence="3" id="KW-1185">Reference proteome</keyword>
<accession>A0A100WIJ3</accession>
<evidence type="ECO:0000313" key="2">
    <source>
        <dbReference type="EMBL" id="GAS98544.1"/>
    </source>
</evidence>
<comment type="caution">
    <text evidence="2">The sequence shown here is derived from an EMBL/GenBank/DDBJ whole genome shotgun (WGS) entry which is preliminary data.</text>
</comment>
<reference evidence="3" key="2">
    <citation type="submission" date="2016-02" db="EMBL/GenBank/DDBJ databases">
        <title>Draft genome sequence of five rapidly growing Mycobacterium species.</title>
        <authorList>
            <person name="Katahira K."/>
            <person name="Gotou Y."/>
            <person name="Iida K."/>
            <person name="Ogura Y."/>
            <person name="Hayashi T."/>
        </authorList>
    </citation>
    <scope>NUCLEOTIDE SEQUENCE [LARGE SCALE GENOMIC DNA]</scope>
    <source>
        <strain evidence="3">JCM15298</strain>
    </source>
</reference>
<dbReference type="EMBL" id="BCSY01000084">
    <property type="protein sequence ID" value="GAS98544.1"/>
    <property type="molecule type" value="Genomic_DNA"/>
</dbReference>
<organism evidence="2 3">
    <name type="scientific">Mycolicibacterium canariasense</name>
    <name type="common">Mycobacterium canariasense</name>
    <dbReference type="NCBI Taxonomy" id="228230"/>
    <lineage>
        <taxon>Bacteria</taxon>
        <taxon>Bacillati</taxon>
        <taxon>Actinomycetota</taxon>
        <taxon>Actinomycetes</taxon>
        <taxon>Mycobacteriales</taxon>
        <taxon>Mycobacteriaceae</taxon>
        <taxon>Mycolicibacterium</taxon>
    </lineage>
</organism>